<sequence length="163" mass="18457">MGMWSTPIGELSKAFLDNVHRRIAYKYYRRSRSCSELYDQWTVALWIAPVNDFIRNEGGIDAGGDQDSGRSIIKHGIQSCVFSKWTRGSNRLVNKLSGRASHRCPHPKHSEYFTKEISPGGYDYRTSYRVQKYPGAPSHRAVIGRSGLGDVVTSQRAYTSPRI</sequence>
<evidence type="ECO:0000313" key="1">
    <source>
        <dbReference type="EMBL" id="PBK84021.1"/>
    </source>
</evidence>
<reference evidence="2" key="1">
    <citation type="journal article" date="2017" name="Nat. Ecol. Evol.">
        <title>Genome expansion and lineage-specific genetic innovations in the forest pathogenic fungi Armillaria.</title>
        <authorList>
            <person name="Sipos G."/>
            <person name="Prasanna A.N."/>
            <person name="Walter M.C."/>
            <person name="O'Connor E."/>
            <person name="Balint B."/>
            <person name="Krizsan K."/>
            <person name="Kiss B."/>
            <person name="Hess J."/>
            <person name="Varga T."/>
            <person name="Slot J."/>
            <person name="Riley R."/>
            <person name="Boka B."/>
            <person name="Rigling D."/>
            <person name="Barry K."/>
            <person name="Lee J."/>
            <person name="Mihaltcheva S."/>
            <person name="LaButti K."/>
            <person name="Lipzen A."/>
            <person name="Waldron R."/>
            <person name="Moloney N.M."/>
            <person name="Sperisen C."/>
            <person name="Kredics L."/>
            <person name="Vagvoelgyi C."/>
            <person name="Patrignani A."/>
            <person name="Fitzpatrick D."/>
            <person name="Nagy I."/>
            <person name="Doyle S."/>
            <person name="Anderson J.B."/>
            <person name="Grigoriev I.V."/>
            <person name="Gueldener U."/>
            <person name="Muensterkoetter M."/>
            <person name="Nagy L.G."/>
        </authorList>
    </citation>
    <scope>NUCLEOTIDE SEQUENCE [LARGE SCALE GENOMIC DNA]</scope>
    <source>
        <strain evidence="2">Ar21-2</strain>
    </source>
</reference>
<name>A0A2H3CLT2_ARMGA</name>
<proteinExistence type="predicted"/>
<dbReference type="AlphaFoldDB" id="A0A2H3CLT2"/>
<keyword evidence="2" id="KW-1185">Reference proteome</keyword>
<dbReference type="EMBL" id="KZ293701">
    <property type="protein sequence ID" value="PBK84021.1"/>
    <property type="molecule type" value="Genomic_DNA"/>
</dbReference>
<evidence type="ECO:0000313" key="2">
    <source>
        <dbReference type="Proteomes" id="UP000217790"/>
    </source>
</evidence>
<gene>
    <name evidence="1" type="ORF">ARMGADRAFT_1067520</name>
</gene>
<organism evidence="1 2">
    <name type="scientific">Armillaria gallica</name>
    <name type="common">Bulbous honey fungus</name>
    <name type="synonym">Armillaria bulbosa</name>
    <dbReference type="NCBI Taxonomy" id="47427"/>
    <lineage>
        <taxon>Eukaryota</taxon>
        <taxon>Fungi</taxon>
        <taxon>Dikarya</taxon>
        <taxon>Basidiomycota</taxon>
        <taxon>Agaricomycotina</taxon>
        <taxon>Agaricomycetes</taxon>
        <taxon>Agaricomycetidae</taxon>
        <taxon>Agaricales</taxon>
        <taxon>Marasmiineae</taxon>
        <taxon>Physalacriaceae</taxon>
        <taxon>Armillaria</taxon>
    </lineage>
</organism>
<accession>A0A2H3CLT2</accession>
<protein>
    <submittedName>
        <fullName evidence="1">Uncharacterized protein</fullName>
    </submittedName>
</protein>
<dbReference type="InParanoid" id="A0A2H3CLT2"/>
<dbReference type="Proteomes" id="UP000217790">
    <property type="component" value="Unassembled WGS sequence"/>
</dbReference>